<keyword evidence="1" id="KW-1133">Transmembrane helix</keyword>
<keyword evidence="1" id="KW-0472">Membrane</keyword>
<feature type="transmembrane region" description="Helical" evidence="1">
    <location>
        <begin position="71"/>
        <end position="91"/>
    </location>
</feature>
<keyword evidence="1" id="KW-0812">Transmembrane</keyword>
<protein>
    <submittedName>
        <fullName evidence="2">Uncharacterized protein</fullName>
    </submittedName>
</protein>
<sequence length="139" mass="15050">MSNTAGELGRCDSLRKTWQVVSFWGLPAVVATIAIVLSDRRPALFLAAGAALAVMGGACLVNATRCHRLHCYITGPYFLLLAGGALLAYVFDQNGEHLSRLWLLLALGAAPLLIWLPERLAGRKYLSAPVCGEDRVCRR</sequence>
<evidence type="ECO:0000313" key="3">
    <source>
        <dbReference type="Proteomes" id="UP000026913"/>
    </source>
</evidence>
<evidence type="ECO:0000313" key="2">
    <source>
        <dbReference type="EMBL" id="AHZ73451.1"/>
    </source>
</evidence>
<feature type="transmembrane region" description="Helical" evidence="1">
    <location>
        <begin position="43"/>
        <end position="64"/>
    </location>
</feature>
<reference evidence="2 3" key="1">
    <citation type="journal article" date="2012" name="J. Bacteriol.">
        <title>Genome sequence of cold-adapted Pseudomonas mandelii strain JR-1.</title>
        <authorList>
            <person name="Jang S.H."/>
            <person name="Kim J."/>
            <person name="Kim J."/>
            <person name="Hong S."/>
            <person name="Lee C."/>
        </authorList>
    </citation>
    <scope>NUCLEOTIDE SEQUENCE [LARGE SCALE GENOMIC DNA]</scope>
    <source>
        <strain evidence="2 3">JR-1</strain>
        <plasmid evidence="3">Plasmid</plasmid>
    </source>
</reference>
<dbReference type="KEGG" id="pman:OU5_P0199"/>
<keyword evidence="2" id="KW-0614">Plasmid</keyword>
<name>A0A024ELF2_9PSED</name>
<feature type="transmembrane region" description="Helical" evidence="1">
    <location>
        <begin position="20"/>
        <end position="37"/>
    </location>
</feature>
<dbReference type="AlphaFoldDB" id="A0A024ELF2"/>
<feature type="transmembrane region" description="Helical" evidence="1">
    <location>
        <begin position="97"/>
        <end position="116"/>
    </location>
</feature>
<accession>A0A024ELF2</accession>
<dbReference type="EMBL" id="CP005961">
    <property type="protein sequence ID" value="AHZ73451.1"/>
    <property type="molecule type" value="Genomic_DNA"/>
</dbReference>
<gene>
    <name evidence="2" type="ORF">OU5_P0199</name>
</gene>
<geneLocation type="plasmid" evidence="3"/>
<dbReference type="HOGENOM" id="CLU_2046832_0_0_6"/>
<evidence type="ECO:0000256" key="1">
    <source>
        <dbReference type="SAM" id="Phobius"/>
    </source>
</evidence>
<dbReference type="Proteomes" id="UP000026913">
    <property type="component" value="Plasmid unnamed"/>
</dbReference>
<organism evidence="2 3">
    <name type="scientific">Pseudomonas mandelii JR-1</name>
    <dbReference type="NCBI Taxonomy" id="1147786"/>
    <lineage>
        <taxon>Bacteria</taxon>
        <taxon>Pseudomonadati</taxon>
        <taxon>Pseudomonadota</taxon>
        <taxon>Gammaproteobacteria</taxon>
        <taxon>Pseudomonadales</taxon>
        <taxon>Pseudomonadaceae</taxon>
        <taxon>Pseudomonas</taxon>
    </lineage>
</organism>
<dbReference type="OrthoDB" id="7011418at2"/>
<dbReference type="RefSeq" id="WP_010466050.1">
    <property type="nucleotide sequence ID" value="NZ_CP005961.1"/>
</dbReference>
<proteinExistence type="predicted"/>